<feature type="domain" description="HTH rpiR-type" evidence="4">
    <location>
        <begin position="135"/>
        <end position="211"/>
    </location>
</feature>
<dbReference type="InterPro" id="IPR000281">
    <property type="entry name" value="HTH_RpiR"/>
</dbReference>
<dbReference type="Pfam" id="PF01380">
    <property type="entry name" value="SIS"/>
    <property type="match status" value="1"/>
</dbReference>
<keyword evidence="3" id="KW-0804">Transcription</keyword>
<keyword evidence="2" id="KW-0238">DNA-binding</keyword>
<feature type="domain" description="SIS" evidence="5">
    <location>
        <begin position="253"/>
        <end position="381"/>
    </location>
</feature>
<dbReference type="EMBL" id="FP236843">
    <property type="protein sequence ID" value="CAX61516.1"/>
    <property type="molecule type" value="Genomic_DNA"/>
</dbReference>
<dbReference type="GO" id="GO:0003677">
    <property type="term" value="F:DNA binding"/>
    <property type="evidence" value="ECO:0007669"/>
    <property type="project" value="UniProtKB-KW"/>
</dbReference>
<protein>
    <submittedName>
        <fullName evidence="6">Transcriptional regulator, RpiR family</fullName>
    </submittedName>
</protein>
<evidence type="ECO:0000313" key="7">
    <source>
        <dbReference type="Proteomes" id="UP000008793"/>
    </source>
</evidence>
<dbReference type="Proteomes" id="UP000008793">
    <property type="component" value="Chromosome"/>
</dbReference>
<dbReference type="InterPro" id="IPR001347">
    <property type="entry name" value="SIS_dom"/>
</dbReference>
<dbReference type="GeneID" id="90513924"/>
<keyword evidence="7" id="KW-1185">Reference proteome</keyword>
<dbReference type="PROSITE" id="PS51071">
    <property type="entry name" value="HTH_RPIR"/>
    <property type="match status" value="2"/>
</dbReference>
<dbReference type="InterPro" id="IPR009057">
    <property type="entry name" value="Homeodomain-like_sf"/>
</dbReference>
<evidence type="ECO:0000256" key="3">
    <source>
        <dbReference type="ARBA" id="ARBA00023163"/>
    </source>
</evidence>
<evidence type="ECO:0000259" key="4">
    <source>
        <dbReference type="PROSITE" id="PS51071"/>
    </source>
</evidence>
<dbReference type="InterPro" id="IPR046348">
    <property type="entry name" value="SIS_dom_sf"/>
</dbReference>
<dbReference type="InterPro" id="IPR036388">
    <property type="entry name" value="WH-like_DNA-bd_sf"/>
</dbReference>
<dbReference type="SUPFAM" id="SSF53697">
    <property type="entry name" value="SIS domain"/>
    <property type="match status" value="1"/>
</dbReference>
<name>D8MXF9_ERWBE</name>
<evidence type="ECO:0000259" key="5">
    <source>
        <dbReference type="PROSITE" id="PS51464"/>
    </source>
</evidence>
<dbReference type="Gene3D" id="1.10.10.10">
    <property type="entry name" value="Winged helix-like DNA-binding domain superfamily/Winged helix DNA-binding domain"/>
    <property type="match status" value="2"/>
</dbReference>
<dbReference type="Gene3D" id="3.40.50.10490">
    <property type="entry name" value="Glucose-6-phosphate isomerase like protein, domain 1"/>
    <property type="match status" value="1"/>
</dbReference>
<dbReference type="Pfam" id="PF01418">
    <property type="entry name" value="HTH_6"/>
    <property type="match status" value="2"/>
</dbReference>
<dbReference type="RefSeq" id="WP_013203999.1">
    <property type="nucleotide sequence ID" value="NC_014306.1"/>
</dbReference>
<dbReference type="SUPFAM" id="SSF46689">
    <property type="entry name" value="Homeodomain-like"/>
    <property type="match status" value="2"/>
</dbReference>
<dbReference type="InterPro" id="IPR035472">
    <property type="entry name" value="RpiR-like_SIS"/>
</dbReference>
<gene>
    <name evidence="6" type="ordered locus">EbC_39850</name>
</gene>
<dbReference type="CDD" id="cd05013">
    <property type="entry name" value="SIS_RpiR"/>
    <property type="match status" value="1"/>
</dbReference>
<dbReference type="GO" id="GO:0003700">
    <property type="term" value="F:DNA-binding transcription factor activity"/>
    <property type="evidence" value="ECO:0007669"/>
    <property type="project" value="InterPro"/>
</dbReference>
<dbReference type="PANTHER" id="PTHR30514">
    <property type="entry name" value="GLUCOKINASE"/>
    <property type="match status" value="1"/>
</dbReference>
<dbReference type="PROSITE" id="PS51464">
    <property type="entry name" value="SIS"/>
    <property type="match status" value="1"/>
</dbReference>
<dbReference type="HOGENOM" id="CLU_727392_0_0_6"/>
<accession>D8MXF9</accession>
<dbReference type="KEGG" id="ebi:EbC_39850"/>
<evidence type="ECO:0000313" key="6">
    <source>
        <dbReference type="EMBL" id="CAX61516.1"/>
    </source>
</evidence>
<dbReference type="InterPro" id="IPR047640">
    <property type="entry name" value="RpiR-like"/>
</dbReference>
<proteinExistence type="predicted"/>
<keyword evidence="1" id="KW-0805">Transcription regulation</keyword>
<evidence type="ECO:0000256" key="2">
    <source>
        <dbReference type="ARBA" id="ARBA00023125"/>
    </source>
</evidence>
<organism evidence="7">
    <name type="scientific">Erwinia billingiae (strain Eb661)</name>
    <dbReference type="NCBI Taxonomy" id="634500"/>
    <lineage>
        <taxon>Bacteria</taxon>
        <taxon>Pseudomonadati</taxon>
        <taxon>Pseudomonadota</taxon>
        <taxon>Gammaproteobacteria</taxon>
        <taxon>Enterobacterales</taxon>
        <taxon>Erwiniaceae</taxon>
        <taxon>Erwinia</taxon>
    </lineage>
</organism>
<evidence type="ECO:0000256" key="1">
    <source>
        <dbReference type="ARBA" id="ARBA00023015"/>
    </source>
</evidence>
<dbReference type="PANTHER" id="PTHR30514:SF1">
    <property type="entry name" value="HTH-TYPE TRANSCRIPTIONAL REGULATOR HEXR-RELATED"/>
    <property type="match status" value="1"/>
</dbReference>
<dbReference type="GO" id="GO:0097367">
    <property type="term" value="F:carbohydrate derivative binding"/>
    <property type="evidence" value="ECO:0007669"/>
    <property type="project" value="InterPro"/>
</dbReference>
<dbReference type="AlphaFoldDB" id="D8MXF9"/>
<feature type="domain" description="HTH rpiR-type" evidence="4">
    <location>
        <begin position="10"/>
        <end position="86"/>
    </location>
</feature>
<dbReference type="STRING" id="634500.EbC_39850"/>
<reference evidence="6 7" key="1">
    <citation type="journal article" date="2010" name="BMC Genomics">
        <title>Genome comparison of the epiphytic bacteria Erwinia billingiae and E. tasmaniensis with the pear pathogen E. pyrifoliae.</title>
        <authorList>
            <person name="Kube M."/>
            <person name="Migdoll A.M."/>
            <person name="Gehring I."/>
            <person name="Heitmann K."/>
            <person name="Mayer Y."/>
            <person name="Kuhl H."/>
            <person name="Knaust F."/>
            <person name="Geider K."/>
            <person name="Reinhardt R."/>
        </authorList>
    </citation>
    <scope>NUCLEOTIDE SEQUENCE [LARGE SCALE GENOMIC DNA]</scope>
    <source>
        <strain evidence="6 7">Eb661</strain>
    </source>
</reference>
<dbReference type="GO" id="GO:1901135">
    <property type="term" value="P:carbohydrate derivative metabolic process"/>
    <property type="evidence" value="ECO:0007669"/>
    <property type="project" value="InterPro"/>
</dbReference>
<sequence length="381" mass="41250">MLNVKGITVLDILWQLQTAQARFPAPQSRVARFVLDNLTFTSQASIEQLATKAGVSAETLTAFARSVGCKDLNDFMAQLRALNSKQVDENSVAPAVTGDIDFSTTTALEKLAAKAGIGPDMLKRFARSIGREDFSDILFQIRRRLNELSQQEAKVARAVLEDVDFASSASIEQLATRSGVSPATITRFAKSVGCEDIRELRMKLAQASTSHSRYLPAREATNLPAAWQQTLAGVEQALQTQLQTSDTHAFSQAAACLKKARSVTLFAMGNQDAPFASELQHRLLEAGIMTTLCQESNLMRMTAATLSDDHALLVLTTDEADIMLQAAVLQAREHGLPIVTLAPASSPLAAMSQHLIALPAGQKLARYGVLMAIDLLLAEWQ</sequence>
<dbReference type="eggNOG" id="COG1737">
    <property type="taxonomic scope" value="Bacteria"/>
</dbReference>